<dbReference type="Proteomes" id="UP001146336">
    <property type="component" value="Unassembled WGS sequence"/>
</dbReference>
<feature type="domain" description="HNH nuclease" evidence="2">
    <location>
        <begin position="346"/>
        <end position="391"/>
    </location>
</feature>
<accession>A0ABT6D5K9</accession>
<dbReference type="InterPro" id="IPR003615">
    <property type="entry name" value="HNH_nuc"/>
</dbReference>
<protein>
    <submittedName>
        <fullName evidence="3">HNH endonuclease signature motif containing protein</fullName>
    </submittedName>
</protein>
<keyword evidence="3" id="KW-0378">Hydrolase</keyword>
<reference evidence="3" key="1">
    <citation type="submission" date="2023-03" db="EMBL/GenBank/DDBJ databases">
        <title>Comparative genomics of Weissella fermenti BK2, and weissella type species.</title>
        <authorList>
            <person name="Lee J.K."/>
            <person name="Baek J.H."/>
            <person name="Kim J.M."/>
            <person name="Choi D.G."/>
            <person name="Jeon C.O."/>
        </authorList>
    </citation>
    <scope>NUCLEOTIDE SEQUENCE</scope>
    <source>
        <strain evidence="3">BK2</strain>
    </source>
</reference>
<dbReference type="SUPFAM" id="SSF54060">
    <property type="entry name" value="His-Me finger endonucleases"/>
    <property type="match status" value="1"/>
</dbReference>
<evidence type="ECO:0000259" key="2">
    <source>
        <dbReference type="Pfam" id="PF13392"/>
    </source>
</evidence>
<dbReference type="InterPro" id="IPR010896">
    <property type="entry name" value="NUMOD1"/>
</dbReference>
<keyword evidence="4" id="KW-1185">Reference proteome</keyword>
<dbReference type="RefSeq" id="WP_264339756.1">
    <property type="nucleotide sequence ID" value="NZ_JAOZFC020000003.1"/>
</dbReference>
<feature type="domain" description="Nuclease-associated modular DNA-binding 1" evidence="1">
    <location>
        <begin position="67"/>
        <end position="88"/>
    </location>
</feature>
<sequence length="438" mass="50075">MAKYPFNNAYYEHIKDIAAIADVGEKQLRNRILNGQHPDYAVAEMLELKAQGMDGKSHPVYVDNQLFPSIQSAADFLNVSTTTIKRHLHSGRVLSKDLAHLHKRFPYNGVNYKHLTEVAKAAEVNYSSMQQVMSELNISHLDAIKLLKDRELNGGSSRKVTYHNVTYPSVRALSKHLCLPEEQVGKATIVTGILTDEDVERIRNRKQLKTRPVTAFGKSWPSINSVANHFKISGSKLREYLDNKMSPDEAISLLLNRKDKRNKHKAIMTPIAADEEWREVTKFPSGQLVSLTEPIFVSNYGRVSRKSKDNQMWLVDLNLNQTSGKKYYSVNLGYKSKTSKHTTNEKLHRLIYMVFHDNEPLPKKLVIHHISGDSLDNHLENLALVSHLENTHEPIVDARRTFELYNRIGFPDNMFESMIGELQNLLLNYDFPLEDSDD</sequence>
<dbReference type="GO" id="GO:0004519">
    <property type="term" value="F:endonuclease activity"/>
    <property type="evidence" value="ECO:0007669"/>
    <property type="project" value="UniProtKB-KW"/>
</dbReference>
<comment type="caution">
    <text evidence="3">The sequence shown here is derived from an EMBL/GenBank/DDBJ whole genome shotgun (WGS) entry which is preliminary data.</text>
</comment>
<dbReference type="Pfam" id="PF13392">
    <property type="entry name" value="HNH_3"/>
    <property type="match status" value="1"/>
</dbReference>
<gene>
    <name evidence="3" type="ORF">OIT47_011105</name>
</gene>
<dbReference type="InterPro" id="IPR044925">
    <property type="entry name" value="His-Me_finger_sf"/>
</dbReference>
<evidence type="ECO:0000313" key="4">
    <source>
        <dbReference type="Proteomes" id="UP001146336"/>
    </source>
</evidence>
<organism evidence="3 4">
    <name type="scientific">Weissella fermenti</name>
    <dbReference type="NCBI Taxonomy" id="2987699"/>
    <lineage>
        <taxon>Bacteria</taxon>
        <taxon>Bacillati</taxon>
        <taxon>Bacillota</taxon>
        <taxon>Bacilli</taxon>
        <taxon>Lactobacillales</taxon>
        <taxon>Lactobacillaceae</taxon>
        <taxon>Weissella</taxon>
    </lineage>
</organism>
<name>A0ABT6D5K9_9LACO</name>
<keyword evidence="3" id="KW-0255">Endonuclease</keyword>
<dbReference type="EMBL" id="JAOZFC020000003">
    <property type="protein sequence ID" value="MDF9300809.1"/>
    <property type="molecule type" value="Genomic_DNA"/>
</dbReference>
<dbReference type="Gene3D" id="3.90.75.20">
    <property type="match status" value="1"/>
</dbReference>
<evidence type="ECO:0000313" key="3">
    <source>
        <dbReference type="EMBL" id="MDF9300809.1"/>
    </source>
</evidence>
<dbReference type="Pfam" id="PF07453">
    <property type="entry name" value="NUMOD1"/>
    <property type="match status" value="1"/>
</dbReference>
<proteinExistence type="predicted"/>
<evidence type="ECO:0000259" key="1">
    <source>
        <dbReference type="Pfam" id="PF07453"/>
    </source>
</evidence>
<keyword evidence="3" id="KW-0540">Nuclease</keyword>